<comment type="caution">
    <text evidence="3">The sequence shown here is derived from an EMBL/GenBank/DDBJ whole genome shotgun (WGS) entry which is preliminary data.</text>
</comment>
<sequence>MSNASPALDGLTALHGLTVVVAGAAGASGVACATLLSRHGATVVAVGSHAGRLEQALGHLDDVDRRVCDLADAQAVTELCQALSADYESLDGLIHLVGGWRGGKGIAGQTDDDYELLHTSVLTTLRNTTRAFYPALLASSRGRVAIVSSTAVDSPTAAVASYAALKSAAEAWTRAVADGFRRDQEPAGDSTTESAGQTSAATILVVKALVDDALRDAHPERRFPGYTHVDDLAAAVVGLYAAEAPSVNGQRIILPG</sequence>
<keyword evidence="4" id="KW-1185">Reference proteome</keyword>
<protein>
    <submittedName>
        <fullName evidence="3">SDR family NAD(P)-dependent oxidoreductase</fullName>
    </submittedName>
</protein>
<dbReference type="EMBL" id="JBHUGA010000067">
    <property type="protein sequence ID" value="MFD1848413.1"/>
    <property type="molecule type" value="Genomic_DNA"/>
</dbReference>
<dbReference type="Gene3D" id="3.40.50.720">
    <property type="entry name" value="NAD(P)-binding Rossmann-like Domain"/>
    <property type="match status" value="1"/>
</dbReference>
<evidence type="ECO:0000256" key="2">
    <source>
        <dbReference type="ARBA" id="ARBA00023002"/>
    </source>
</evidence>
<accession>A0ABW4QCJ1</accession>
<reference evidence="4" key="1">
    <citation type="journal article" date="2019" name="Int. J. Syst. Evol. Microbiol.">
        <title>The Global Catalogue of Microorganisms (GCM) 10K type strain sequencing project: providing services to taxonomists for standard genome sequencing and annotation.</title>
        <authorList>
            <consortium name="The Broad Institute Genomics Platform"/>
            <consortium name="The Broad Institute Genome Sequencing Center for Infectious Disease"/>
            <person name="Wu L."/>
            <person name="Ma J."/>
        </authorList>
    </citation>
    <scope>NUCLEOTIDE SEQUENCE [LARGE SCALE GENOMIC DNA]</scope>
    <source>
        <strain evidence="4">JCM 11496</strain>
    </source>
</reference>
<dbReference type="InterPro" id="IPR051122">
    <property type="entry name" value="SDR_DHRS6-like"/>
</dbReference>
<evidence type="ECO:0000256" key="1">
    <source>
        <dbReference type="ARBA" id="ARBA00006484"/>
    </source>
</evidence>
<dbReference type="Proteomes" id="UP001597307">
    <property type="component" value="Unassembled WGS sequence"/>
</dbReference>
<dbReference type="InterPro" id="IPR036291">
    <property type="entry name" value="NAD(P)-bd_dom_sf"/>
</dbReference>
<keyword evidence="2" id="KW-0560">Oxidoreductase</keyword>
<dbReference type="SUPFAM" id="SSF51735">
    <property type="entry name" value="NAD(P)-binding Rossmann-fold domains"/>
    <property type="match status" value="1"/>
</dbReference>
<evidence type="ECO:0000313" key="3">
    <source>
        <dbReference type="EMBL" id="MFD1848413.1"/>
    </source>
</evidence>
<proteinExistence type="inferred from homology"/>
<comment type="similarity">
    <text evidence="1">Belongs to the short-chain dehydrogenases/reductases (SDR) family.</text>
</comment>
<dbReference type="PANTHER" id="PTHR43477">
    <property type="entry name" value="DIHYDROANTICAPSIN 7-DEHYDROGENASE"/>
    <property type="match status" value="1"/>
</dbReference>
<dbReference type="CDD" id="cd05233">
    <property type="entry name" value="SDR_c"/>
    <property type="match status" value="1"/>
</dbReference>
<dbReference type="RefSeq" id="WP_343882116.1">
    <property type="nucleotide sequence ID" value="NZ_BAAAIJ010000059.1"/>
</dbReference>
<dbReference type="InterPro" id="IPR002347">
    <property type="entry name" value="SDR_fam"/>
</dbReference>
<dbReference type="PANTHER" id="PTHR43477:SF1">
    <property type="entry name" value="DIHYDROANTICAPSIN 7-DEHYDROGENASE"/>
    <property type="match status" value="1"/>
</dbReference>
<dbReference type="PRINTS" id="PR00081">
    <property type="entry name" value="GDHRDH"/>
</dbReference>
<organism evidence="3 4">
    <name type="scientific">Arthrobacter flavus</name>
    <dbReference type="NCBI Taxonomy" id="95172"/>
    <lineage>
        <taxon>Bacteria</taxon>
        <taxon>Bacillati</taxon>
        <taxon>Actinomycetota</taxon>
        <taxon>Actinomycetes</taxon>
        <taxon>Micrococcales</taxon>
        <taxon>Micrococcaceae</taxon>
        <taxon>Arthrobacter</taxon>
    </lineage>
</organism>
<gene>
    <name evidence="3" type="ORF">ACFSFX_17665</name>
</gene>
<name>A0ABW4QCJ1_9MICC</name>
<evidence type="ECO:0000313" key="4">
    <source>
        <dbReference type="Proteomes" id="UP001597307"/>
    </source>
</evidence>
<dbReference type="Pfam" id="PF00106">
    <property type="entry name" value="adh_short"/>
    <property type="match status" value="1"/>
</dbReference>